<keyword evidence="9" id="KW-1185">Reference proteome</keyword>
<keyword evidence="5" id="KW-0496">Mitochondrion</keyword>
<dbReference type="SUPFAM" id="SSF52096">
    <property type="entry name" value="ClpP/crotonase"/>
    <property type="match status" value="1"/>
</dbReference>
<evidence type="ECO:0000256" key="2">
    <source>
        <dbReference type="ARBA" id="ARBA00004173"/>
    </source>
</evidence>
<comment type="catalytic activity">
    <reaction evidence="1">
        <text>3-hydroxy-2-methylpropanoyl-CoA + H2O = 3-hydroxy-2-methylpropanoate + CoA + H(+)</text>
        <dbReference type="Rhea" id="RHEA:20888"/>
        <dbReference type="ChEBI" id="CHEBI:11805"/>
        <dbReference type="ChEBI" id="CHEBI:15377"/>
        <dbReference type="ChEBI" id="CHEBI:15378"/>
        <dbReference type="ChEBI" id="CHEBI:57287"/>
        <dbReference type="ChEBI" id="CHEBI:57340"/>
        <dbReference type="EC" id="3.1.2.4"/>
    </reaction>
</comment>
<dbReference type="InterPro" id="IPR018376">
    <property type="entry name" value="Enoyl-CoA_hyd/isom_CS"/>
</dbReference>
<dbReference type="OrthoDB" id="1737613at2759"/>
<dbReference type="PANTHER" id="PTHR43176:SF3">
    <property type="entry name" value="3-HYDROXYISOBUTYRYL-COA HYDROLASE, MITOCHONDRIAL"/>
    <property type="match status" value="1"/>
</dbReference>
<dbReference type="GO" id="GO:0003860">
    <property type="term" value="F:3-hydroxyisobutyryl-CoA hydrolase activity"/>
    <property type="evidence" value="ECO:0007669"/>
    <property type="project" value="UniProtKB-EC"/>
</dbReference>
<evidence type="ECO:0000256" key="3">
    <source>
        <dbReference type="ARBA" id="ARBA00011915"/>
    </source>
</evidence>
<dbReference type="Pfam" id="PF16113">
    <property type="entry name" value="ECH_2"/>
    <property type="match status" value="1"/>
</dbReference>
<dbReference type="NCBIfam" id="NF004127">
    <property type="entry name" value="PRK05617.1"/>
    <property type="match status" value="1"/>
</dbReference>
<dbReference type="EMBL" id="CAIJEO010000002">
    <property type="protein sequence ID" value="CAD0086846.1"/>
    <property type="molecule type" value="Genomic_DNA"/>
</dbReference>
<evidence type="ECO:0000256" key="1">
    <source>
        <dbReference type="ARBA" id="ARBA00001709"/>
    </source>
</evidence>
<dbReference type="Proteomes" id="UP000714618">
    <property type="component" value="Unassembled WGS sequence"/>
</dbReference>
<dbReference type="EC" id="3.1.2.4" evidence="3"/>
<evidence type="ECO:0000256" key="4">
    <source>
        <dbReference type="ARBA" id="ARBA00022801"/>
    </source>
</evidence>
<protein>
    <recommendedName>
        <fullName evidence="3">3-hydroxyisobutyryl-CoA hydrolase</fullName>
        <ecNumber evidence="3">3.1.2.4</ecNumber>
    </recommendedName>
    <alternativeName>
        <fullName evidence="6">3-hydroxyisobutyryl-coenzyme A hydrolase</fullName>
    </alternativeName>
</protein>
<dbReference type="InterPro" id="IPR029045">
    <property type="entry name" value="ClpP/crotonase-like_dom_sf"/>
</dbReference>
<name>A0A9N8JIS3_9PEZI</name>
<comment type="caution">
    <text evidence="8">The sequence shown here is derived from an EMBL/GenBank/DDBJ whole genome shotgun (WGS) entry which is preliminary data.</text>
</comment>
<evidence type="ECO:0000256" key="6">
    <source>
        <dbReference type="ARBA" id="ARBA00031181"/>
    </source>
</evidence>
<evidence type="ECO:0000259" key="7">
    <source>
        <dbReference type="Pfam" id="PF16113"/>
    </source>
</evidence>
<dbReference type="AlphaFoldDB" id="A0A9N8JIS3"/>
<evidence type="ECO:0000256" key="5">
    <source>
        <dbReference type="ARBA" id="ARBA00023128"/>
    </source>
</evidence>
<reference evidence="8" key="1">
    <citation type="submission" date="2020-06" db="EMBL/GenBank/DDBJ databases">
        <authorList>
            <person name="Onetto C."/>
        </authorList>
    </citation>
    <scope>NUCLEOTIDE SEQUENCE</scope>
</reference>
<gene>
    <name evidence="8" type="ORF">AWRI4233_LOCUS1089</name>
</gene>
<organism evidence="8 9">
    <name type="scientific">Aureobasidium mustum</name>
    <dbReference type="NCBI Taxonomy" id="2773714"/>
    <lineage>
        <taxon>Eukaryota</taxon>
        <taxon>Fungi</taxon>
        <taxon>Dikarya</taxon>
        <taxon>Ascomycota</taxon>
        <taxon>Pezizomycotina</taxon>
        <taxon>Dothideomycetes</taxon>
        <taxon>Dothideomycetidae</taxon>
        <taxon>Dothideales</taxon>
        <taxon>Saccotheciaceae</taxon>
        <taxon>Aureobasidium</taxon>
    </lineage>
</organism>
<dbReference type="FunFam" id="3.90.226.10:FF:000026">
    <property type="entry name" value="3-hydroxyisobutyryl-CoA hydrolase, mitochondrial"/>
    <property type="match status" value="1"/>
</dbReference>
<dbReference type="CDD" id="cd06558">
    <property type="entry name" value="crotonase-like"/>
    <property type="match status" value="1"/>
</dbReference>
<evidence type="ECO:0000313" key="9">
    <source>
        <dbReference type="Proteomes" id="UP000714618"/>
    </source>
</evidence>
<dbReference type="InterPro" id="IPR045004">
    <property type="entry name" value="ECH_dom"/>
</dbReference>
<evidence type="ECO:0000313" key="8">
    <source>
        <dbReference type="EMBL" id="CAD0086846.1"/>
    </source>
</evidence>
<dbReference type="PANTHER" id="PTHR43176">
    <property type="entry name" value="3-HYDROXYISOBUTYRYL-COA HYDROLASE-RELATED"/>
    <property type="match status" value="1"/>
</dbReference>
<comment type="subcellular location">
    <subcellularLocation>
        <location evidence="2">Mitochondrion</location>
    </subcellularLocation>
</comment>
<keyword evidence="4" id="KW-0378">Hydrolase</keyword>
<dbReference type="Gene3D" id="3.90.226.10">
    <property type="entry name" value="2-enoyl-CoA Hydratase, Chain A, domain 1"/>
    <property type="match status" value="1"/>
</dbReference>
<accession>A0A9N8JIS3</accession>
<dbReference type="InterPro" id="IPR032259">
    <property type="entry name" value="HIBYL-CoA-H"/>
</dbReference>
<dbReference type="GO" id="GO:0006574">
    <property type="term" value="P:L-valine catabolic process"/>
    <property type="evidence" value="ECO:0007669"/>
    <property type="project" value="TreeGrafter"/>
</dbReference>
<sequence length="493" mass="55053">MLLRPTCTRTAQPLSWISRSRPTAIMPLRARINNPSFSDMAGKPEDEPNDVLFSSHYGLRTIELNRPKKLNSLNGSMANKILPRLKEWQKSQLANVIVLKGAGRALCAGGDVAALAKDNQTGPEGQQRSKDYFALEYKLDYTIATYPKPYVALMDGITMGGGVGLSVHAPFRIATENTVFAMPETTIGFFPDVGASFFLPRMDGAVGTYLALTSEQIKGVNVFLSGIATHYLHSSSLPDLEARLAELNFGDDVQYHTRLNIINDTIEEFTTGMPHDAPPHFSTNVRIAIDYCFQEVHNIDQIMEALQQTEETSPPEVQKWAAKTRETIAQRSPTSVKVALSQLRRGAQWNIAQTFQNEHNIASKFMEHPDFVEGVSARLIRKPAEKPQWAKTSFDEVSESEVNSFFADELKLELPNTGGEESSYTDYPHAWTGLPREAEIEAFVKGSPRYDAEGIIDHFVRSKRGKMGVREKVEEVLNRRTSPANNKRGFSWN</sequence>
<feature type="domain" description="Enoyl-CoA hydratase/isomerase" evidence="7">
    <location>
        <begin position="60"/>
        <end position="406"/>
    </location>
</feature>
<proteinExistence type="predicted"/>
<dbReference type="GO" id="GO:0005739">
    <property type="term" value="C:mitochondrion"/>
    <property type="evidence" value="ECO:0007669"/>
    <property type="project" value="UniProtKB-SubCell"/>
</dbReference>
<dbReference type="PROSITE" id="PS00166">
    <property type="entry name" value="ENOYL_COA_HYDRATASE"/>
    <property type="match status" value="1"/>
</dbReference>